<dbReference type="AlphaFoldDB" id="A0A9X4E1Q0"/>
<dbReference type="Gene3D" id="3.30.160.880">
    <property type="entry name" value="Cell division protein ZapA protomer, N-terminal domain"/>
    <property type="match status" value="1"/>
</dbReference>
<dbReference type="Gene3D" id="1.20.5.50">
    <property type="match status" value="1"/>
</dbReference>
<evidence type="ECO:0000313" key="1">
    <source>
        <dbReference type="EMBL" id="MDD9327524.1"/>
    </source>
</evidence>
<organism evidence="1">
    <name type="scientific">Neisseria leonii</name>
    <dbReference type="NCBI Taxonomy" id="2995413"/>
    <lineage>
        <taxon>Bacteria</taxon>
        <taxon>Pseudomonadati</taxon>
        <taxon>Pseudomonadota</taxon>
        <taxon>Betaproteobacteria</taxon>
        <taxon>Neisseriales</taxon>
        <taxon>Neisseriaceae</taxon>
        <taxon>Neisseria</taxon>
    </lineage>
</organism>
<dbReference type="Proteomes" id="UP001149607">
    <property type="component" value="Chromosome"/>
</dbReference>
<keyword evidence="1" id="KW-0131">Cell cycle</keyword>
<reference evidence="1" key="1">
    <citation type="submission" date="2022-10" db="EMBL/GenBank/DDBJ databases">
        <authorList>
            <person name="Boutroux M."/>
        </authorList>
    </citation>
    <scope>NUCLEOTIDE SEQUENCE</scope>
    <source>
        <strain evidence="1">51.81</strain>
    </source>
</reference>
<dbReference type="Pfam" id="PF05164">
    <property type="entry name" value="ZapA"/>
    <property type="match status" value="1"/>
</dbReference>
<dbReference type="InterPro" id="IPR007838">
    <property type="entry name" value="Cell_div_ZapA-like"/>
</dbReference>
<dbReference type="InterPro" id="IPR036192">
    <property type="entry name" value="Cell_div_ZapA-like_sf"/>
</dbReference>
<dbReference type="GO" id="GO:0051301">
    <property type="term" value="P:cell division"/>
    <property type="evidence" value="ECO:0007669"/>
    <property type="project" value="UniProtKB-KW"/>
</dbReference>
<name>A0A9X4E1Q0_9NEIS</name>
<gene>
    <name evidence="1" type="ORF">ORY91_000929</name>
    <name evidence="2" type="ORF">V9W64_08265</name>
</gene>
<dbReference type="RefSeq" id="WP_274584774.1">
    <property type="nucleotide sequence ID" value="NZ_CP145811.1"/>
</dbReference>
<evidence type="ECO:0000313" key="2">
    <source>
        <dbReference type="EMBL" id="WWY02688.1"/>
    </source>
</evidence>
<dbReference type="EMBL" id="JAPQFL010000002">
    <property type="protein sequence ID" value="MDD9327524.1"/>
    <property type="molecule type" value="Genomic_DNA"/>
</dbReference>
<keyword evidence="3" id="KW-1185">Reference proteome</keyword>
<keyword evidence="1" id="KW-0132">Cell division</keyword>
<evidence type="ECO:0000313" key="3">
    <source>
        <dbReference type="Proteomes" id="UP001149607"/>
    </source>
</evidence>
<protein>
    <submittedName>
        <fullName evidence="1">Cell division protein ZapA</fullName>
    </submittedName>
</protein>
<reference evidence="2" key="2">
    <citation type="submission" date="2024-02" db="EMBL/GenBank/DDBJ databases">
        <title>Neisseria leonii sp. nov.</title>
        <authorList>
            <person name="Boutroux M."/>
            <person name="Favre-Rochex S."/>
            <person name="Gorgette O."/>
            <person name="Touak G."/>
            <person name="Muhle E."/>
            <person name="Chesneau O."/>
            <person name="Clermont D."/>
            <person name="Rahi P."/>
        </authorList>
    </citation>
    <scope>NUCLEOTIDE SEQUENCE</scope>
    <source>
        <strain evidence="2">51.81</strain>
    </source>
</reference>
<sequence length="93" mass="10129">MTTEHVPVRLLGRSFTIGAPQSETARLADAVARLNEKAAAVRASGRVLDNEQIIVMAALNVVHDLLRDVHAQHLANSETARKIAHLIELCGRE</sequence>
<accession>A0A9X4E1Q0</accession>
<proteinExistence type="predicted"/>
<dbReference type="SUPFAM" id="SSF102829">
    <property type="entry name" value="Cell division protein ZapA-like"/>
    <property type="match status" value="1"/>
</dbReference>
<dbReference type="EMBL" id="CP146598">
    <property type="protein sequence ID" value="WWY02688.1"/>
    <property type="molecule type" value="Genomic_DNA"/>
</dbReference>
<dbReference type="InterPro" id="IPR042233">
    <property type="entry name" value="Cell_div_ZapA_N"/>
</dbReference>